<evidence type="ECO:0000259" key="3">
    <source>
        <dbReference type="PROSITE" id="PS51770"/>
    </source>
</evidence>
<reference evidence="5" key="1">
    <citation type="journal article" date="2019" name="Int. J. Syst. Evol. Microbiol.">
        <title>The Global Catalogue of Microorganisms (GCM) 10K type strain sequencing project: providing services to taxonomists for standard genome sequencing and annotation.</title>
        <authorList>
            <consortium name="The Broad Institute Genomics Platform"/>
            <consortium name="The Broad Institute Genome Sequencing Center for Infectious Disease"/>
            <person name="Wu L."/>
            <person name="Ma J."/>
        </authorList>
    </citation>
    <scope>NUCLEOTIDE SEQUENCE [LARGE SCALE GENOMIC DNA]</scope>
    <source>
        <strain evidence="5">KCTC 32255</strain>
    </source>
</reference>
<dbReference type="InterPro" id="IPR006683">
    <property type="entry name" value="Thioestr_dom"/>
</dbReference>
<dbReference type="Proteomes" id="UP001596337">
    <property type="component" value="Unassembled WGS sequence"/>
</dbReference>
<evidence type="ECO:0000313" key="5">
    <source>
        <dbReference type="Proteomes" id="UP001596337"/>
    </source>
</evidence>
<dbReference type="InterPro" id="IPR033120">
    <property type="entry name" value="HOTDOG_ACOT"/>
</dbReference>
<dbReference type="Gene3D" id="3.10.129.10">
    <property type="entry name" value="Hotdog Thioesterase"/>
    <property type="match status" value="1"/>
</dbReference>
<organism evidence="4 5">
    <name type="scientific">Haloechinothrix salitolerans</name>
    <dbReference type="NCBI Taxonomy" id="926830"/>
    <lineage>
        <taxon>Bacteria</taxon>
        <taxon>Bacillati</taxon>
        <taxon>Actinomycetota</taxon>
        <taxon>Actinomycetes</taxon>
        <taxon>Pseudonocardiales</taxon>
        <taxon>Pseudonocardiaceae</taxon>
        <taxon>Haloechinothrix</taxon>
    </lineage>
</organism>
<evidence type="ECO:0000256" key="2">
    <source>
        <dbReference type="SAM" id="MobiDB-lite"/>
    </source>
</evidence>
<gene>
    <name evidence="4" type="ORF">ACFQGD_26060</name>
</gene>
<feature type="region of interest" description="Disordered" evidence="2">
    <location>
        <begin position="117"/>
        <end position="139"/>
    </location>
</feature>
<name>A0ABW2C7X0_9PSEU</name>
<evidence type="ECO:0000256" key="1">
    <source>
        <dbReference type="PROSITE-ProRule" id="PRU01106"/>
    </source>
</evidence>
<feature type="domain" description="HotDog ACOT-type" evidence="3">
    <location>
        <begin position="1"/>
        <end position="121"/>
    </location>
</feature>
<dbReference type="RefSeq" id="WP_345399874.1">
    <property type="nucleotide sequence ID" value="NZ_BAABLA010000095.1"/>
</dbReference>
<dbReference type="CDD" id="cd03440">
    <property type="entry name" value="hot_dog"/>
    <property type="match status" value="1"/>
</dbReference>
<protein>
    <submittedName>
        <fullName evidence="4">Hotdog domain-containing protein</fullName>
    </submittedName>
</protein>
<keyword evidence="5" id="KW-1185">Reference proteome</keyword>
<proteinExistence type="predicted"/>
<dbReference type="EMBL" id="JBHSXX010000001">
    <property type="protein sequence ID" value="MFC6870602.1"/>
    <property type="molecule type" value="Genomic_DNA"/>
</dbReference>
<dbReference type="InterPro" id="IPR029069">
    <property type="entry name" value="HotDog_dom_sf"/>
</dbReference>
<sequence length="139" mass="14843">MKVIHQRYVAYSEAHYAGNLVDGAFGLALFGDAGTHLAIVTDGHESLFAGYSSVEFLAPVRGGDVVEIEARLAAKGNRSRTIDFELRVIARATDTTGRAEVLDEPIVATRARGTGVVPDYRTDESAGLPQDHDREGSAA</sequence>
<dbReference type="Pfam" id="PF03061">
    <property type="entry name" value="4HBT"/>
    <property type="match status" value="1"/>
</dbReference>
<accession>A0ABW2C7X0</accession>
<dbReference type="SUPFAM" id="SSF54637">
    <property type="entry name" value="Thioesterase/thiol ester dehydrase-isomerase"/>
    <property type="match status" value="1"/>
</dbReference>
<dbReference type="PROSITE" id="PS51770">
    <property type="entry name" value="HOTDOG_ACOT"/>
    <property type="match status" value="1"/>
</dbReference>
<keyword evidence="1" id="KW-0378">Hydrolase</keyword>
<comment type="caution">
    <text evidence="4">The sequence shown here is derived from an EMBL/GenBank/DDBJ whole genome shotgun (WGS) entry which is preliminary data.</text>
</comment>
<feature type="compositionally biased region" description="Basic and acidic residues" evidence="2">
    <location>
        <begin position="120"/>
        <end position="139"/>
    </location>
</feature>
<evidence type="ECO:0000313" key="4">
    <source>
        <dbReference type="EMBL" id="MFC6870602.1"/>
    </source>
</evidence>